<dbReference type="Gene3D" id="1.10.472.10">
    <property type="entry name" value="Cyclin-like"/>
    <property type="match status" value="1"/>
</dbReference>
<evidence type="ECO:0008006" key="3">
    <source>
        <dbReference type="Google" id="ProtNLM"/>
    </source>
</evidence>
<evidence type="ECO:0000313" key="2">
    <source>
        <dbReference type="Proteomes" id="UP000078561"/>
    </source>
</evidence>
<keyword evidence="2" id="KW-1185">Reference proteome</keyword>
<protein>
    <recommendedName>
        <fullName evidence="3">Cyclin N-terminal domain-containing protein</fullName>
    </recommendedName>
</protein>
<accession>A0A168QWZ2</accession>
<evidence type="ECO:0000313" key="1">
    <source>
        <dbReference type="EMBL" id="SAM05704.1"/>
    </source>
</evidence>
<sequence length="249" mass="28044">MVETNKTLAAKAYKDYSNRHAMLLLHIIQARQLEPLSEETVERIAKGIIYCGDYFPEDIPDHNNQTLPKTMAFMQSVMDATSLSPRTTVNEAIQRSCQSDSSLPVICPATTTICALYYLHRFKTKFGIFTQASCVSHRLFLVAYLVAAKFIHANIQSLVMDPIPPAQLDASSLLSHLSSNTCLEPIDATQLSSMEDEFLHFLDYQLLIGPSNPLQLWSWFYTVLDDYYQHYQSGNYEGTRNVGKTATAS</sequence>
<dbReference type="AlphaFoldDB" id="A0A168QWZ2"/>
<dbReference type="Proteomes" id="UP000078561">
    <property type="component" value="Unassembled WGS sequence"/>
</dbReference>
<reference evidence="1" key="1">
    <citation type="submission" date="2016-04" db="EMBL/GenBank/DDBJ databases">
        <authorList>
            <person name="Evans L.H."/>
            <person name="Alamgir A."/>
            <person name="Owens N."/>
            <person name="Weber N.D."/>
            <person name="Virtaneva K."/>
            <person name="Barbian K."/>
            <person name="Babar A."/>
            <person name="Rosenke K."/>
        </authorList>
    </citation>
    <scope>NUCLEOTIDE SEQUENCE [LARGE SCALE GENOMIC DNA]</scope>
    <source>
        <strain evidence="1">CBS 101.48</strain>
    </source>
</reference>
<gene>
    <name evidence="1" type="primary">ABSGL_11579.1 scaffold 12295</name>
</gene>
<name>A0A168QWZ2_ABSGL</name>
<dbReference type="EMBL" id="LT554468">
    <property type="protein sequence ID" value="SAM05704.1"/>
    <property type="molecule type" value="Genomic_DNA"/>
</dbReference>
<organism evidence="1">
    <name type="scientific">Absidia glauca</name>
    <name type="common">Pin mould</name>
    <dbReference type="NCBI Taxonomy" id="4829"/>
    <lineage>
        <taxon>Eukaryota</taxon>
        <taxon>Fungi</taxon>
        <taxon>Fungi incertae sedis</taxon>
        <taxon>Mucoromycota</taxon>
        <taxon>Mucoromycotina</taxon>
        <taxon>Mucoromycetes</taxon>
        <taxon>Mucorales</taxon>
        <taxon>Cunninghamellaceae</taxon>
        <taxon>Absidia</taxon>
    </lineage>
</organism>
<dbReference type="InParanoid" id="A0A168QWZ2"/>
<dbReference type="OrthoDB" id="2284157at2759"/>
<proteinExistence type="predicted"/>